<organism evidence="2 3">
    <name type="scientific">Ciceribacter thiooxidans</name>
    <dbReference type="NCBI Taxonomy" id="1969821"/>
    <lineage>
        <taxon>Bacteria</taxon>
        <taxon>Pseudomonadati</taxon>
        <taxon>Pseudomonadota</taxon>
        <taxon>Alphaproteobacteria</taxon>
        <taxon>Hyphomicrobiales</taxon>
        <taxon>Rhizobiaceae</taxon>
        <taxon>Ciceribacter</taxon>
    </lineage>
</organism>
<name>A0ABV7HY27_9HYPH</name>
<evidence type="ECO:0000313" key="2">
    <source>
        <dbReference type="EMBL" id="MFC3163270.1"/>
    </source>
</evidence>
<feature type="compositionally biased region" description="Acidic residues" evidence="1">
    <location>
        <begin position="181"/>
        <end position="190"/>
    </location>
</feature>
<keyword evidence="3" id="KW-1185">Reference proteome</keyword>
<protein>
    <submittedName>
        <fullName evidence="2">Uncharacterized protein</fullName>
    </submittedName>
</protein>
<evidence type="ECO:0000256" key="1">
    <source>
        <dbReference type="SAM" id="MobiDB-lite"/>
    </source>
</evidence>
<dbReference type="EMBL" id="JBHRTG010000007">
    <property type="protein sequence ID" value="MFC3163270.1"/>
    <property type="molecule type" value="Genomic_DNA"/>
</dbReference>
<comment type="caution">
    <text evidence="2">The sequence shown here is derived from an EMBL/GenBank/DDBJ whole genome shotgun (WGS) entry which is preliminary data.</text>
</comment>
<evidence type="ECO:0000313" key="3">
    <source>
        <dbReference type="Proteomes" id="UP001595647"/>
    </source>
</evidence>
<proteinExistence type="predicted"/>
<sequence length="198" mass="22346">MNEKQRRRRTCADRLRRDLAERQRQRRGGDLAGKVLLQLLALLSGALAMMPPIPMPAFSLPFRPARQPTSSIDEDRGPTAYMMERGLEPMSCASARMRPPPSFRRLVKDLSRPRKSDQARELLEARVPPAVVEWLRDSIESGDLWRLRMAARPGASDDEVIGSMLAAAQMWEAERQQVEPPEPEAPDDDPDDKKGPNP</sequence>
<dbReference type="Proteomes" id="UP001595647">
    <property type="component" value="Unassembled WGS sequence"/>
</dbReference>
<dbReference type="RefSeq" id="WP_182305577.1">
    <property type="nucleotide sequence ID" value="NZ_CP059896.1"/>
</dbReference>
<accession>A0ABV7HY27</accession>
<gene>
    <name evidence="2" type="ORF">ACFOHV_08265</name>
</gene>
<feature type="region of interest" description="Disordered" evidence="1">
    <location>
        <begin position="171"/>
        <end position="198"/>
    </location>
</feature>
<reference evidence="3" key="1">
    <citation type="journal article" date="2019" name="Int. J. Syst. Evol. Microbiol.">
        <title>The Global Catalogue of Microorganisms (GCM) 10K type strain sequencing project: providing services to taxonomists for standard genome sequencing and annotation.</title>
        <authorList>
            <consortium name="The Broad Institute Genomics Platform"/>
            <consortium name="The Broad Institute Genome Sequencing Center for Infectious Disease"/>
            <person name="Wu L."/>
            <person name="Ma J."/>
        </authorList>
    </citation>
    <scope>NUCLEOTIDE SEQUENCE [LARGE SCALE GENOMIC DNA]</scope>
    <source>
        <strain evidence="3">KCTC 52231</strain>
    </source>
</reference>